<evidence type="ECO:0000313" key="1">
    <source>
        <dbReference type="EMBL" id="PKI76271.1"/>
    </source>
</evidence>
<protein>
    <submittedName>
        <fullName evidence="1">Uncharacterized protein</fullName>
    </submittedName>
</protein>
<organism evidence="1 2">
    <name type="scientific">Punica granatum</name>
    <name type="common">Pomegranate</name>
    <dbReference type="NCBI Taxonomy" id="22663"/>
    <lineage>
        <taxon>Eukaryota</taxon>
        <taxon>Viridiplantae</taxon>
        <taxon>Streptophyta</taxon>
        <taxon>Embryophyta</taxon>
        <taxon>Tracheophyta</taxon>
        <taxon>Spermatophyta</taxon>
        <taxon>Magnoliopsida</taxon>
        <taxon>eudicotyledons</taxon>
        <taxon>Gunneridae</taxon>
        <taxon>Pentapetalae</taxon>
        <taxon>rosids</taxon>
        <taxon>malvids</taxon>
        <taxon>Myrtales</taxon>
        <taxon>Lythraceae</taxon>
        <taxon>Punica</taxon>
    </lineage>
</organism>
<dbReference type="AlphaFoldDB" id="A0A2I0L6D6"/>
<evidence type="ECO:0000313" key="2">
    <source>
        <dbReference type="Proteomes" id="UP000233551"/>
    </source>
</evidence>
<dbReference type="EMBL" id="PGOL01000126">
    <property type="protein sequence ID" value="PKI76271.1"/>
    <property type="molecule type" value="Genomic_DNA"/>
</dbReference>
<sequence>MGKGEETGECVVDHFEGPHSIKSKKVRVVFVLRVGRPKRKRPMRCTSVGSRRSIWARFALFYLTCFKRPGHLMYICAGGMSRCPVGVRLLAVWTQELLDPPARP</sequence>
<gene>
    <name evidence="1" type="ORF">CRG98_003382</name>
</gene>
<keyword evidence="2" id="KW-1185">Reference proteome</keyword>
<accession>A0A2I0L6D6</accession>
<name>A0A2I0L6D6_PUNGR</name>
<comment type="caution">
    <text evidence="1">The sequence shown here is derived from an EMBL/GenBank/DDBJ whole genome shotgun (WGS) entry which is preliminary data.</text>
</comment>
<proteinExistence type="predicted"/>
<reference evidence="1 2" key="1">
    <citation type="submission" date="2017-11" db="EMBL/GenBank/DDBJ databases">
        <title>De-novo sequencing of pomegranate (Punica granatum L.) genome.</title>
        <authorList>
            <person name="Akparov Z."/>
            <person name="Amiraslanov A."/>
            <person name="Hajiyeva S."/>
            <person name="Abbasov M."/>
            <person name="Kaur K."/>
            <person name="Hamwieh A."/>
            <person name="Solovyev V."/>
            <person name="Salamov A."/>
            <person name="Braich B."/>
            <person name="Kosarev P."/>
            <person name="Mahmoud A."/>
            <person name="Hajiyev E."/>
            <person name="Babayeva S."/>
            <person name="Izzatullayeva V."/>
            <person name="Mammadov A."/>
            <person name="Mammadov A."/>
            <person name="Sharifova S."/>
            <person name="Ojaghi J."/>
            <person name="Eynullazada K."/>
            <person name="Bayramov B."/>
            <person name="Abdulazimova A."/>
            <person name="Shahmuradov I."/>
        </authorList>
    </citation>
    <scope>NUCLEOTIDE SEQUENCE [LARGE SCALE GENOMIC DNA]</scope>
    <source>
        <strain evidence="2">cv. AG2017</strain>
        <tissue evidence="1">Leaf</tissue>
    </source>
</reference>
<dbReference type="Proteomes" id="UP000233551">
    <property type="component" value="Unassembled WGS sequence"/>
</dbReference>